<dbReference type="SUPFAM" id="SSF161098">
    <property type="entry name" value="MetI-like"/>
    <property type="match status" value="1"/>
</dbReference>
<gene>
    <name evidence="10" type="ORF">UFOPK3773_00919</name>
</gene>
<feature type="transmembrane region" description="Helical" evidence="8">
    <location>
        <begin position="96"/>
        <end position="119"/>
    </location>
</feature>
<keyword evidence="6 8" id="KW-1133">Transmembrane helix</keyword>
<dbReference type="Pfam" id="PF00528">
    <property type="entry name" value="BPD_transp_1"/>
    <property type="match status" value="1"/>
</dbReference>
<comment type="similarity">
    <text evidence="2">Belongs to the binding-protein-dependent transport system permease family. CysTW subfamily.</text>
</comment>
<organism evidence="10">
    <name type="scientific">freshwater metagenome</name>
    <dbReference type="NCBI Taxonomy" id="449393"/>
    <lineage>
        <taxon>unclassified sequences</taxon>
        <taxon>metagenomes</taxon>
        <taxon>ecological metagenomes</taxon>
    </lineage>
</organism>
<dbReference type="AlphaFoldDB" id="A0A6J7JFR6"/>
<keyword evidence="3" id="KW-0813">Transport</keyword>
<dbReference type="InterPro" id="IPR035906">
    <property type="entry name" value="MetI-like_sf"/>
</dbReference>
<evidence type="ECO:0000256" key="3">
    <source>
        <dbReference type="ARBA" id="ARBA00022448"/>
    </source>
</evidence>
<feature type="transmembrane region" description="Helical" evidence="8">
    <location>
        <begin position="12"/>
        <end position="31"/>
    </location>
</feature>
<keyword evidence="5 8" id="KW-0812">Transmembrane</keyword>
<keyword evidence="7 8" id="KW-0472">Membrane</keyword>
<protein>
    <submittedName>
        <fullName evidence="10">Unannotated protein</fullName>
    </submittedName>
</protein>
<evidence type="ECO:0000256" key="1">
    <source>
        <dbReference type="ARBA" id="ARBA00004651"/>
    </source>
</evidence>
<feature type="transmembrane region" description="Helical" evidence="8">
    <location>
        <begin position="223"/>
        <end position="245"/>
    </location>
</feature>
<evidence type="ECO:0000256" key="5">
    <source>
        <dbReference type="ARBA" id="ARBA00022692"/>
    </source>
</evidence>
<keyword evidence="4" id="KW-1003">Cell membrane</keyword>
<dbReference type="InterPro" id="IPR051789">
    <property type="entry name" value="Bact_Polyamine_Transport"/>
</dbReference>
<reference evidence="10" key="1">
    <citation type="submission" date="2020-05" db="EMBL/GenBank/DDBJ databases">
        <authorList>
            <person name="Chiriac C."/>
            <person name="Salcher M."/>
            <person name="Ghai R."/>
            <person name="Kavagutti S V."/>
        </authorList>
    </citation>
    <scope>NUCLEOTIDE SEQUENCE</scope>
</reference>
<evidence type="ECO:0000256" key="8">
    <source>
        <dbReference type="SAM" id="Phobius"/>
    </source>
</evidence>
<dbReference type="EMBL" id="CAFBNF010000086">
    <property type="protein sequence ID" value="CAB4942023.1"/>
    <property type="molecule type" value="Genomic_DNA"/>
</dbReference>
<accession>A0A6J7JFR6</accession>
<name>A0A6J7JFR6_9ZZZZ</name>
<feature type="transmembrane region" description="Helical" evidence="8">
    <location>
        <begin position="63"/>
        <end position="84"/>
    </location>
</feature>
<dbReference type="GO" id="GO:0055085">
    <property type="term" value="P:transmembrane transport"/>
    <property type="evidence" value="ECO:0007669"/>
    <property type="project" value="InterPro"/>
</dbReference>
<dbReference type="GO" id="GO:0005886">
    <property type="term" value="C:plasma membrane"/>
    <property type="evidence" value="ECO:0007669"/>
    <property type="project" value="UniProtKB-SubCell"/>
</dbReference>
<dbReference type="PANTHER" id="PTHR43848:SF2">
    <property type="entry name" value="PUTRESCINE TRANSPORT SYSTEM PERMEASE PROTEIN POTI"/>
    <property type="match status" value="1"/>
</dbReference>
<feature type="transmembrane region" description="Helical" evidence="8">
    <location>
        <begin position="125"/>
        <end position="144"/>
    </location>
</feature>
<dbReference type="InterPro" id="IPR000515">
    <property type="entry name" value="MetI-like"/>
</dbReference>
<evidence type="ECO:0000259" key="9">
    <source>
        <dbReference type="PROSITE" id="PS50928"/>
    </source>
</evidence>
<evidence type="ECO:0000256" key="2">
    <source>
        <dbReference type="ARBA" id="ARBA00007069"/>
    </source>
</evidence>
<evidence type="ECO:0000313" key="10">
    <source>
        <dbReference type="EMBL" id="CAB4942023.1"/>
    </source>
</evidence>
<feature type="domain" description="ABC transmembrane type-1" evidence="9">
    <location>
        <begin position="59"/>
        <end position="245"/>
    </location>
</feature>
<dbReference type="Gene3D" id="1.10.3720.10">
    <property type="entry name" value="MetI-like"/>
    <property type="match status" value="1"/>
</dbReference>
<proteinExistence type="inferred from homology"/>
<dbReference type="CDD" id="cd06261">
    <property type="entry name" value="TM_PBP2"/>
    <property type="match status" value="1"/>
</dbReference>
<sequence>MGRALRTAPLWALYAFLYLPIMVVVLMSFNASKNPFVWSGFSLKWYPELLQDSEIMAGLRTTLIVAVGCTVISVILGTLLAIALERVLPSRTLDAASTAPAVMPDIVLAIGLLAFYTLISFSLGAVSVMLAHSVFGIAFVAAVVRVRLAASDRSVEEASRDLGASAARTFRKVTLPGLRPAIIAGALLAFTLSLDEFTVAFFTSSPSDPTLPVVIYSRVRFGVTPQINALATVLLLVSFIAVILAQRTSRLSDTLKGGDRG</sequence>
<comment type="subcellular location">
    <subcellularLocation>
        <location evidence="1">Cell membrane</location>
        <topology evidence="1">Multi-pass membrane protein</topology>
    </subcellularLocation>
</comment>
<evidence type="ECO:0000256" key="6">
    <source>
        <dbReference type="ARBA" id="ARBA00022989"/>
    </source>
</evidence>
<evidence type="ECO:0000256" key="4">
    <source>
        <dbReference type="ARBA" id="ARBA00022475"/>
    </source>
</evidence>
<dbReference type="PROSITE" id="PS50928">
    <property type="entry name" value="ABC_TM1"/>
    <property type="match status" value="1"/>
</dbReference>
<feature type="transmembrane region" description="Helical" evidence="8">
    <location>
        <begin position="181"/>
        <end position="203"/>
    </location>
</feature>
<dbReference type="PANTHER" id="PTHR43848">
    <property type="entry name" value="PUTRESCINE TRANSPORT SYSTEM PERMEASE PROTEIN POTI"/>
    <property type="match status" value="1"/>
</dbReference>
<evidence type="ECO:0000256" key="7">
    <source>
        <dbReference type="ARBA" id="ARBA00023136"/>
    </source>
</evidence>